<accession>A0A242MFX0</accession>
<protein>
    <submittedName>
        <fullName evidence="1">Uncharacterized protein</fullName>
    </submittedName>
</protein>
<gene>
    <name evidence="1" type="ORF">PAMC26577_29480</name>
</gene>
<name>A0A242MFX0_CABSO</name>
<sequence length="60" mass="6352">MGGCAITHVAGESAVSRRGEASVHEEAGGWSHAGRVGMLRAKPMPRNDGREMALRGYCLN</sequence>
<comment type="caution">
    <text evidence="1">The sequence shown here is derived from an EMBL/GenBank/DDBJ whole genome shotgun (WGS) entry which is preliminary data.</text>
</comment>
<evidence type="ECO:0000313" key="2">
    <source>
        <dbReference type="Proteomes" id="UP000195221"/>
    </source>
</evidence>
<evidence type="ECO:0000313" key="1">
    <source>
        <dbReference type="EMBL" id="OTP69858.1"/>
    </source>
</evidence>
<organism evidence="1 2">
    <name type="scientific">Caballeronia sordidicola</name>
    <name type="common">Burkholderia sordidicola</name>
    <dbReference type="NCBI Taxonomy" id="196367"/>
    <lineage>
        <taxon>Bacteria</taxon>
        <taxon>Pseudomonadati</taxon>
        <taxon>Pseudomonadota</taxon>
        <taxon>Betaproteobacteria</taxon>
        <taxon>Burkholderiales</taxon>
        <taxon>Burkholderiaceae</taxon>
        <taxon>Caballeronia</taxon>
    </lineage>
</organism>
<proteinExistence type="predicted"/>
<dbReference type="EMBL" id="NBTZ01000112">
    <property type="protein sequence ID" value="OTP69858.1"/>
    <property type="molecule type" value="Genomic_DNA"/>
</dbReference>
<reference evidence="1 2" key="1">
    <citation type="submission" date="2017-03" db="EMBL/GenBank/DDBJ databases">
        <title>Genome analysis of strain PAMC 26577.</title>
        <authorList>
            <person name="Oh H.-M."/>
            <person name="Yang J.-A."/>
        </authorList>
    </citation>
    <scope>NUCLEOTIDE SEQUENCE [LARGE SCALE GENOMIC DNA]</scope>
    <source>
        <strain evidence="1 2">PAMC 26577</strain>
    </source>
</reference>
<dbReference type="Proteomes" id="UP000195221">
    <property type="component" value="Unassembled WGS sequence"/>
</dbReference>
<dbReference type="AlphaFoldDB" id="A0A242MFX0"/>